<dbReference type="InterPro" id="IPR025662">
    <property type="entry name" value="Sigma_54_int_dom_ATP-bd_1"/>
</dbReference>
<evidence type="ECO:0000256" key="9">
    <source>
        <dbReference type="ARBA" id="ARBA00023159"/>
    </source>
</evidence>
<dbReference type="CDD" id="cd17549">
    <property type="entry name" value="REC_DctD-like"/>
    <property type="match status" value="1"/>
</dbReference>
<comment type="function">
    <text evidence="1">Required for activation of most nif operons, which are directly involved in nitrogen fixation.</text>
</comment>
<dbReference type="SUPFAM" id="SSF52172">
    <property type="entry name" value="CheY-like"/>
    <property type="match status" value="1"/>
</dbReference>
<evidence type="ECO:0000256" key="10">
    <source>
        <dbReference type="ARBA" id="ARBA00023163"/>
    </source>
</evidence>
<name>A0A1G8MWY6_9RHOB</name>
<dbReference type="CDD" id="cd00009">
    <property type="entry name" value="AAA"/>
    <property type="match status" value="1"/>
</dbReference>
<keyword evidence="5" id="KW-0547">Nucleotide-binding</keyword>
<dbReference type="InterPro" id="IPR058031">
    <property type="entry name" value="AAA_lid_NorR"/>
</dbReference>
<dbReference type="InterPro" id="IPR011006">
    <property type="entry name" value="CheY-like_superfamily"/>
</dbReference>
<dbReference type="Gene3D" id="1.10.10.60">
    <property type="entry name" value="Homeodomain-like"/>
    <property type="match status" value="1"/>
</dbReference>
<dbReference type="InterPro" id="IPR001789">
    <property type="entry name" value="Sig_transdc_resp-reg_receiver"/>
</dbReference>
<evidence type="ECO:0000259" key="13">
    <source>
        <dbReference type="PROSITE" id="PS50110"/>
    </source>
</evidence>
<evidence type="ECO:0000256" key="4">
    <source>
        <dbReference type="ARBA" id="ARBA00022553"/>
    </source>
</evidence>
<dbReference type="RefSeq" id="WP_089847058.1">
    <property type="nucleotide sequence ID" value="NZ_FNEJ01000009.1"/>
</dbReference>
<feature type="modified residue" description="4-aspartylphosphate" evidence="11">
    <location>
        <position position="54"/>
    </location>
</feature>
<keyword evidence="7" id="KW-0902">Two-component regulatory system</keyword>
<keyword evidence="6" id="KW-0067">ATP-binding</keyword>
<dbReference type="SUPFAM" id="SSF46689">
    <property type="entry name" value="Homeodomain-like"/>
    <property type="match status" value="1"/>
</dbReference>
<organism evidence="14 15">
    <name type="scientific">Salipiger marinus</name>
    <dbReference type="NCBI Taxonomy" id="555512"/>
    <lineage>
        <taxon>Bacteria</taxon>
        <taxon>Pseudomonadati</taxon>
        <taxon>Pseudomonadota</taxon>
        <taxon>Alphaproteobacteria</taxon>
        <taxon>Rhodobacterales</taxon>
        <taxon>Roseobacteraceae</taxon>
        <taxon>Salipiger</taxon>
    </lineage>
</organism>
<dbReference type="FunFam" id="3.40.50.2300:FF:000018">
    <property type="entry name" value="DNA-binding transcriptional regulator NtrC"/>
    <property type="match status" value="1"/>
</dbReference>
<dbReference type="SMART" id="SM00382">
    <property type="entry name" value="AAA"/>
    <property type="match status" value="1"/>
</dbReference>
<accession>A0A1G8MWY6</accession>
<evidence type="ECO:0000259" key="12">
    <source>
        <dbReference type="PROSITE" id="PS50045"/>
    </source>
</evidence>
<dbReference type="PROSITE" id="PS00688">
    <property type="entry name" value="SIGMA54_INTERACT_3"/>
    <property type="match status" value="1"/>
</dbReference>
<dbReference type="PROSITE" id="PS50045">
    <property type="entry name" value="SIGMA54_INTERACT_4"/>
    <property type="match status" value="1"/>
</dbReference>
<gene>
    <name evidence="14" type="ORF">SAMN04487993_10096</name>
</gene>
<dbReference type="PROSITE" id="PS50110">
    <property type="entry name" value="RESPONSE_REGULATORY"/>
    <property type="match status" value="1"/>
</dbReference>
<dbReference type="SMART" id="SM00448">
    <property type="entry name" value="REC"/>
    <property type="match status" value="1"/>
</dbReference>
<dbReference type="InterPro" id="IPR009057">
    <property type="entry name" value="Homeodomain-like_sf"/>
</dbReference>
<evidence type="ECO:0000256" key="2">
    <source>
        <dbReference type="ARBA" id="ARBA00011135"/>
    </source>
</evidence>
<dbReference type="GO" id="GO:0006355">
    <property type="term" value="P:regulation of DNA-templated transcription"/>
    <property type="evidence" value="ECO:0007669"/>
    <property type="project" value="InterPro"/>
</dbReference>
<keyword evidence="4 11" id="KW-0597">Phosphoprotein</keyword>
<evidence type="ECO:0000313" key="15">
    <source>
        <dbReference type="Proteomes" id="UP000199093"/>
    </source>
</evidence>
<dbReference type="Gene3D" id="3.40.50.300">
    <property type="entry name" value="P-loop containing nucleotide triphosphate hydrolases"/>
    <property type="match status" value="1"/>
</dbReference>
<comment type="subunit">
    <text evidence="2">Interacts with sigma-54.</text>
</comment>
<dbReference type="AlphaFoldDB" id="A0A1G8MWY6"/>
<evidence type="ECO:0000256" key="6">
    <source>
        <dbReference type="ARBA" id="ARBA00022840"/>
    </source>
</evidence>
<evidence type="ECO:0000256" key="1">
    <source>
        <dbReference type="ARBA" id="ARBA00002167"/>
    </source>
</evidence>
<evidence type="ECO:0000256" key="7">
    <source>
        <dbReference type="ARBA" id="ARBA00023012"/>
    </source>
</evidence>
<dbReference type="InterPro" id="IPR027417">
    <property type="entry name" value="P-loop_NTPase"/>
</dbReference>
<dbReference type="GO" id="GO:0000160">
    <property type="term" value="P:phosphorelay signal transduction system"/>
    <property type="evidence" value="ECO:0007669"/>
    <property type="project" value="UniProtKB-KW"/>
</dbReference>
<evidence type="ECO:0000256" key="3">
    <source>
        <dbReference type="ARBA" id="ARBA00015308"/>
    </source>
</evidence>
<keyword evidence="10" id="KW-0804">Transcription</keyword>
<keyword evidence="15" id="KW-1185">Reference proteome</keyword>
<evidence type="ECO:0000256" key="5">
    <source>
        <dbReference type="ARBA" id="ARBA00022741"/>
    </source>
</evidence>
<feature type="domain" description="Response regulatory" evidence="13">
    <location>
        <begin position="5"/>
        <end position="119"/>
    </location>
</feature>
<dbReference type="FunFam" id="3.40.50.300:FF:000006">
    <property type="entry name" value="DNA-binding transcriptional regulator NtrC"/>
    <property type="match status" value="1"/>
</dbReference>
<dbReference type="STRING" id="555512.SAMN04487993_10096"/>
<evidence type="ECO:0000256" key="11">
    <source>
        <dbReference type="PROSITE-ProRule" id="PRU00169"/>
    </source>
</evidence>
<keyword evidence="8" id="KW-0805">Transcription regulation</keyword>
<keyword evidence="9" id="KW-0010">Activator</keyword>
<dbReference type="Pfam" id="PF25601">
    <property type="entry name" value="AAA_lid_14"/>
    <property type="match status" value="1"/>
</dbReference>
<dbReference type="Proteomes" id="UP000199093">
    <property type="component" value="Unassembled WGS sequence"/>
</dbReference>
<dbReference type="InterPro" id="IPR025944">
    <property type="entry name" value="Sigma_54_int_dom_CS"/>
</dbReference>
<feature type="domain" description="Sigma-54 factor interaction" evidence="12">
    <location>
        <begin position="145"/>
        <end position="374"/>
    </location>
</feature>
<dbReference type="EMBL" id="FNEJ01000009">
    <property type="protein sequence ID" value="SDI72366.1"/>
    <property type="molecule type" value="Genomic_DNA"/>
</dbReference>
<dbReference type="SUPFAM" id="SSF52540">
    <property type="entry name" value="P-loop containing nucleoside triphosphate hydrolases"/>
    <property type="match status" value="1"/>
</dbReference>
<evidence type="ECO:0000256" key="8">
    <source>
        <dbReference type="ARBA" id="ARBA00023015"/>
    </source>
</evidence>
<dbReference type="PANTHER" id="PTHR32071:SF57">
    <property type="entry name" value="C4-DICARBOXYLATE TRANSPORT TRANSCRIPTIONAL REGULATORY PROTEIN DCTD"/>
    <property type="match status" value="1"/>
</dbReference>
<protein>
    <recommendedName>
        <fullName evidence="3">Nif-specific regulatory protein</fullName>
    </recommendedName>
</protein>
<proteinExistence type="predicted"/>
<dbReference type="Gene3D" id="1.10.8.60">
    <property type="match status" value="1"/>
</dbReference>
<dbReference type="Pfam" id="PF00072">
    <property type="entry name" value="Response_reg"/>
    <property type="match status" value="1"/>
</dbReference>
<dbReference type="OrthoDB" id="9802388at2"/>
<dbReference type="PANTHER" id="PTHR32071">
    <property type="entry name" value="TRANSCRIPTIONAL REGULATORY PROTEIN"/>
    <property type="match status" value="1"/>
</dbReference>
<dbReference type="InterPro" id="IPR002197">
    <property type="entry name" value="HTH_Fis"/>
</dbReference>
<dbReference type="GO" id="GO:0043565">
    <property type="term" value="F:sequence-specific DNA binding"/>
    <property type="evidence" value="ECO:0007669"/>
    <property type="project" value="InterPro"/>
</dbReference>
<dbReference type="InterPro" id="IPR002078">
    <property type="entry name" value="Sigma_54_int"/>
</dbReference>
<dbReference type="GO" id="GO:0005524">
    <property type="term" value="F:ATP binding"/>
    <property type="evidence" value="ECO:0007669"/>
    <property type="project" value="UniProtKB-KW"/>
</dbReference>
<dbReference type="PROSITE" id="PS00675">
    <property type="entry name" value="SIGMA54_INTERACT_1"/>
    <property type="match status" value="1"/>
</dbReference>
<reference evidence="14 15" key="1">
    <citation type="submission" date="2016-10" db="EMBL/GenBank/DDBJ databases">
        <authorList>
            <person name="de Groot N.N."/>
        </authorList>
    </citation>
    <scope>NUCLEOTIDE SEQUENCE [LARGE SCALE GENOMIC DNA]</scope>
    <source>
        <strain evidence="14 15">DSM 26424</strain>
    </source>
</reference>
<dbReference type="Pfam" id="PF00158">
    <property type="entry name" value="Sigma54_activat"/>
    <property type="match status" value="1"/>
</dbReference>
<dbReference type="InterPro" id="IPR003593">
    <property type="entry name" value="AAA+_ATPase"/>
</dbReference>
<evidence type="ECO:0000313" key="14">
    <source>
        <dbReference type="EMBL" id="SDI72366.1"/>
    </source>
</evidence>
<sequence>MSLGRILLVDDEPDMRLSTAQALDLAGFDVEEAPDAQAALDRVSFGFAGILVTDIRMPGMDGLSLMCRIREIDADIPVILVTGHGDIQLAVRAMREGAYDFVEKPFDAGQLAEIAARAMGYRRVVLENRVLRAAAGQADDLETRLVGRSNAMIDLRRRLRTIGPTDADVLIVGETGVGKEVVARALHDLSPRAGRPFIAIDCAALPAALIESELFGHEAGAFPGALRARYGKFEHARGGTILLDEIGSMPWDVQGKLLRVVQDRMIFPLGANEGRALDVRFMATSRQPLEEEVSAGRFRADLLYRLNVVTLHVPPLTARREDIQLLFIKLVQEAAARHRRPPVAVSPQLLAAISERPWPGNVRELRNAADRHALGIALQPAEDRGPVAQRLAQRVAAFERDVIVAALAAHGGRLKPVYESLGLSRKSLYEKMQKHLIDKTHYVESGEDGEG</sequence>
<dbReference type="Pfam" id="PF02954">
    <property type="entry name" value="HTH_8"/>
    <property type="match status" value="1"/>
</dbReference>
<dbReference type="Gene3D" id="3.40.50.2300">
    <property type="match status" value="1"/>
</dbReference>